<feature type="transmembrane region" description="Helical" evidence="1">
    <location>
        <begin position="304"/>
        <end position="323"/>
    </location>
</feature>
<evidence type="ECO:0000313" key="3">
    <source>
        <dbReference type="Proteomes" id="UP000507470"/>
    </source>
</evidence>
<accession>A0A6J8BPQ7</accession>
<dbReference type="InterPro" id="IPR027417">
    <property type="entry name" value="P-loop_NTPase"/>
</dbReference>
<keyword evidence="1" id="KW-0472">Membrane</keyword>
<dbReference type="SUPFAM" id="SSF52540">
    <property type="entry name" value="P-loop containing nucleoside triphosphate hydrolases"/>
    <property type="match status" value="1"/>
</dbReference>
<evidence type="ECO:0000256" key="1">
    <source>
        <dbReference type="SAM" id="Phobius"/>
    </source>
</evidence>
<keyword evidence="1" id="KW-0812">Transmembrane</keyword>
<proteinExistence type="predicted"/>
<keyword evidence="3" id="KW-1185">Reference proteome</keyword>
<reference evidence="2 3" key="1">
    <citation type="submission" date="2020-06" db="EMBL/GenBank/DDBJ databases">
        <authorList>
            <person name="Li R."/>
            <person name="Bekaert M."/>
        </authorList>
    </citation>
    <scope>NUCLEOTIDE SEQUENCE [LARGE SCALE GENOMIC DNA]</scope>
    <source>
        <strain evidence="3">wild</strain>
    </source>
</reference>
<dbReference type="EMBL" id="CACVKT020003686">
    <property type="protein sequence ID" value="CAC5385080.1"/>
    <property type="molecule type" value="Genomic_DNA"/>
</dbReference>
<gene>
    <name evidence="2" type="ORF">MCOR_20659</name>
</gene>
<keyword evidence="1" id="KW-1133">Transmembrane helix</keyword>
<sequence length="326" mass="37751">MVEMVREVLENSFVEQYYNQAHSIIPQVNQEDDPKYNEKKELIKECQEIVGTTHSEKPPLNIAIIGLPGGGKSSLLNTIFASFSTDRWKDVVQFGSFGTLDKQFTTRFKSFTKDVYYKPTDTYLMPTFLDMTGFEDDDSANTLALLELVFAGKIRENEELTRAKKFGFNYFIRMGVCHRPVDRIIVVCTSNPNVNLPTSFFNAVWKAKKKHTEIPVYGVMTFRDKYPPDNERVKVKIEEFRMCLALPQYRFAHIINYCDDIDSRGVHITTTIPSLDVPVLHFMKQVLNPRQDDPRKKHDRKMDILSIFAFIFAVLAFIYVLLISNR</sequence>
<evidence type="ECO:0008006" key="4">
    <source>
        <dbReference type="Google" id="ProtNLM"/>
    </source>
</evidence>
<dbReference type="AlphaFoldDB" id="A0A6J8BPQ7"/>
<dbReference type="OrthoDB" id="6149413at2759"/>
<dbReference type="Gene3D" id="3.40.50.300">
    <property type="entry name" value="P-loop containing nucleotide triphosphate hydrolases"/>
    <property type="match status" value="1"/>
</dbReference>
<dbReference type="Proteomes" id="UP000507470">
    <property type="component" value="Unassembled WGS sequence"/>
</dbReference>
<name>A0A6J8BPQ7_MYTCO</name>
<protein>
    <recommendedName>
        <fullName evidence="4">G domain-containing protein</fullName>
    </recommendedName>
</protein>
<evidence type="ECO:0000313" key="2">
    <source>
        <dbReference type="EMBL" id="CAC5385080.1"/>
    </source>
</evidence>
<organism evidence="2 3">
    <name type="scientific">Mytilus coruscus</name>
    <name type="common">Sea mussel</name>
    <dbReference type="NCBI Taxonomy" id="42192"/>
    <lineage>
        <taxon>Eukaryota</taxon>
        <taxon>Metazoa</taxon>
        <taxon>Spiralia</taxon>
        <taxon>Lophotrochozoa</taxon>
        <taxon>Mollusca</taxon>
        <taxon>Bivalvia</taxon>
        <taxon>Autobranchia</taxon>
        <taxon>Pteriomorphia</taxon>
        <taxon>Mytilida</taxon>
        <taxon>Mytiloidea</taxon>
        <taxon>Mytilidae</taxon>
        <taxon>Mytilinae</taxon>
        <taxon>Mytilus</taxon>
    </lineage>
</organism>